<comment type="similarity">
    <text evidence="1">Belongs to the DsrF/TusC family.</text>
</comment>
<dbReference type="Pfam" id="PF02635">
    <property type="entry name" value="DsrE"/>
    <property type="match status" value="1"/>
</dbReference>
<dbReference type="PATRIC" id="fig|161398.10.peg.1820"/>
<dbReference type="SUPFAM" id="SSF75169">
    <property type="entry name" value="DsrEFH-like"/>
    <property type="match status" value="1"/>
</dbReference>
<dbReference type="Gene3D" id="3.40.1260.10">
    <property type="entry name" value="DsrEFH-like"/>
    <property type="match status" value="1"/>
</dbReference>
<protein>
    <submittedName>
        <fullName evidence="2">TusC</fullName>
    </submittedName>
</protein>
<evidence type="ECO:0000313" key="2">
    <source>
        <dbReference type="EMBL" id="ALO42296.1"/>
    </source>
</evidence>
<dbReference type="Proteomes" id="UP000061457">
    <property type="component" value="Chromosome I"/>
</dbReference>
<gene>
    <name evidence="2" type="ORF">PP2015_1795</name>
</gene>
<reference evidence="2 3" key="1">
    <citation type="submission" date="2015-11" db="EMBL/GenBank/DDBJ databases">
        <authorList>
            <person name="Zhang Y."/>
            <person name="Guo Z."/>
        </authorList>
    </citation>
    <scope>NUCLEOTIDE SEQUENCE [LARGE SCALE GENOMIC DNA]</scope>
    <source>
        <strain evidence="2 3">KCTC 12086</strain>
    </source>
</reference>
<accession>A0A0S2K2E6</accession>
<organism evidence="2 3">
    <name type="scientific">Pseudoalteromonas phenolica</name>
    <dbReference type="NCBI Taxonomy" id="161398"/>
    <lineage>
        <taxon>Bacteria</taxon>
        <taxon>Pseudomonadati</taxon>
        <taxon>Pseudomonadota</taxon>
        <taxon>Gammaproteobacteria</taxon>
        <taxon>Alteromonadales</taxon>
        <taxon>Pseudoalteromonadaceae</taxon>
        <taxon>Pseudoalteromonas</taxon>
    </lineage>
</organism>
<name>A0A0S2K2E6_9GAMM</name>
<evidence type="ECO:0000256" key="1">
    <source>
        <dbReference type="ARBA" id="ARBA00005996"/>
    </source>
</evidence>
<sequence>MGTIQMKNILVISNKAPFDKMHIRESLDTCLIFAAIEQNISWLFKDDAVLALKSGYNLSNSGLKDFFKTLKTLEIYDVEQVYVCAESLKKYALTCDDLSIEITPLSLEEQQSLITKQDHTVVLS</sequence>
<keyword evidence="3" id="KW-1185">Reference proteome</keyword>
<dbReference type="KEGG" id="pphe:PP2015_1795"/>
<dbReference type="InterPro" id="IPR027396">
    <property type="entry name" value="DsrEFH-like"/>
</dbReference>
<dbReference type="AlphaFoldDB" id="A0A0S2K2E6"/>
<dbReference type="InterPro" id="IPR003787">
    <property type="entry name" value="Sulphur_relay_DsrE/F-like"/>
</dbReference>
<proteinExistence type="inferred from homology"/>
<evidence type="ECO:0000313" key="3">
    <source>
        <dbReference type="Proteomes" id="UP000061457"/>
    </source>
</evidence>
<dbReference type="PANTHER" id="PTHR38780:SF1">
    <property type="entry name" value="PROTEIN TUSC"/>
    <property type="match status" value="1"/>
</dbReference>
<dbReference type="EMBL" id="CP013187">
    <property type="protein sequence ID" value="ALO42296.1"/>
    <property type="molecule type" value="Genomic_DNA"/>
</dbReference>
<dbReference type="InterPro" id="IPR017462">
    <property type="entry name" value="Sulphur_relay_TusC/DsrF"/>
</dbReference>
<dbReference type="PANTHER" id="PTHR38780">
    <property type="entry name" value="PROTEIN TUSC"/>
    <property type="match status" value="1"/>
</dbReference>
<dbReference type="STRING" id="161398.PP2015_1795"/>